<sequence>MLIRKLTLVAALLVAGLAPATPALAAQAPPASTPNTSMSAMATIWYIEGYYDQLTCLDRGSFGVSSGWWLDYYCEPDYGGDPNSYRLWVEDEGSSTGNCATAGHAYLINGSTLYFSGYEGNYQNGVSTTWVPSGYAVIALGGNGIKKNTAPQFKLQLNGVDVANHSWTVNSAGDNCVSNQVNKTLNLQAGQTYTLKAHYTAGNGNVIDETVVYVYAY</sequence>
<organism evidence="2 3">
    <name type="scientific">Phytohabitans rumicis</name>
    <dbReference type="NCBI Taxonomy" id="1076125"/>
    <lineage>
        <taxon>Bacteria</taxon>
        <taxon>Bacillati</taxon>
        <taxon>Actinomycetota</taxon>
        <taxon>Actinomycetes</taxon>
        <taxon>Micromonosporales</taxon>
        <taxon>Micromonosporaceae</taxon>
    </lineage>
</organism>
<evidence type="ECO:0000256" key="1">
    <source>
        <dbReference type="SAM" id="SignalP"/>
    </source>
</evidence>
<reference evidence="2 3" key="2">
    <citation type="submission" date="2020-03" db="EMBL/GenBank/DDBJ databases">
        <authorList>
            <person name="Ichikawa N."/>
            <person name="Kimura A."/>
            <person name="Kitahashi Y."/>
            <person name="Uohara A."/>
        </authorList>
    </citation>
    <scope>NUCLEOTIDE SEQUENCE [LARGE SCALE GENOMIC DNA]</scope>
    <source>
        <strain evidence="2 3">NBRC 108638</strain>
    </source>
</reference>
<proteinExistence type="predicted"/>
<keyword evidence="3" id="KW-1185">Reference proteome</keyword>
<feature type="chain" id="PRO_5028823784" description="PA14 domain-containing protein" evidence="1">
    <location>
        <begin position="26"/>
        <end position="217"/>
    </location>
</feature>
<evidence type="ECO:0000313" key="2">
    <source>
        <dbReference type="EMBL" id="GFJ86783.1"/>
    </source>
</evidence>
<dbReference type="AlphaFoldDB" id="A0A6V8KNP6"/>
<evidence type="ECO:0000313" key="3">
    <source>
        <dbReference type="Proteomes" id="UP000482960"/>
    </source>
</evidence>
<gene>
    <name evidence="2" type="ORF">Prum_004250</name>
</gene>
<evidence type="ECO:0008006" key="4">
    <source>
        <dbReference type="Google" id="ProtNLM"/>
    </source>
</evidence>
<reference evidence="2 3" key="1">
    <citation type="submission" date="2020-03" db="EMBL/GenBank/DDBJ databases">
        <title>Whole genome shotgun sequence of Phytohabitans rumicis NBRC 108638.</title>
        <authorList>
            <person name="Komaki H."/>
            <person name="Tamura T."/>
        </authorList>
    </citation>
    <scope>NUCLEOTIDE SEQUENCE [LARGE SCALE GENOMIC DNA]</scope>
    <source>
        <strain evidence="2 3">NBRC 108638</strain>
    </source>
</reference>
<comment type="caution">
    <text evidence="2">The sequence shown here is derived from an EMBL/GenBank/DDBJ whole genome shotgun (WGS) entry which is preliminary data.</text>
</comment>
<name>A0A6V8KNP6_9ACTN</name>
<dbReference type="EMBL" id="BLPG01000001">
    <property type="protein sequence ID" value="GFJ86783.1"/>
    <property type="molecule type" value="Genomic_DNA"/>
</dbReference>
<keyword evidence="1" id="KW-0732">Signal</keyword>
<accession>A0A6V8KNP6</accession>
<dbReference type="RefSeq" id="WP_173073457.1">
    <property type="nucleotide sequence ID" value="NZ_BAABJB010000025.1"/>
</dbReference>
<dbReference type="Proteomes" id="UP000482960">
    <property type="component" value="Unassembled WGS sequence"/>
</dbReference>
<protein>
    <recommendedName>
        <fullName evidence="4">PA14 domain-containing protein</fullName>
    </recommendedName>
</protein>
<feature type="signal peptide" evidence="1">
    <location>
        <begin position="1"/>
        <end position="25"/>
    </location>
</feature>